<gene>
    <name evidence="2" type="ORF">KFK09_020068</name>
</gene>
<evidence type="ECO:0000256" key="1">
    <source>
        <dbReference type="SAM" id="MobiDB-lite"/>
    </source>
</evidence>
<evidence type="ECO:0000313" key="3">
    <source>
        <dbReference type="Proteomes" id="UP000829196"/>
    </source>
</evidence>
<sequence length="98" mass="11025">MDWSSLGDALSPNPKYQSSMNSQNPHVDVLAKPISFFLQQLLSIETLSAILQPRRRAALKPSIKRLYMSSLKRLLHCDLPHRRSASPPFRVLAPCLAT</sequence>
<proteinExistence type="predicted"/>
<organism evidence="2 3">
    <name type="scientific">Dendrobium nobile</name>
    <name type="common">Orchid</name>
    <dbReference type="NCBI Taxonomy" id="94219"/>
    <lineage>
        <taxon>Eukaryota</taxon>
        <taxon>Viridiplantae</taxon>
        <taxon>Streptophyta</taxon>
        <taxon>Embryophyta</taxon>
        <taxon>Tracheophyta</taxon>
        <taxon>Spermatophyta</taxon>
        <taxon>Magnoliopsida</taxon>
        <taxon>Liliopsida</taxon>
        <taxon>Asparagales</taxon>
        <taxon>Orchidaceae</taxon>
        <taxon>Epidendroideae</taxon>
        <taxon>Malaxideae</taxon>
        <taxon>Dendrobiinae</taxon>
        <taxon>Dendrobium</taxon>
    </lineage>
</organism>
<name>A0A8T3ARA1_DENNO</name>
<dbReference type="AlphaFoldDB" id="A0A8T3ARA1"/>
<comment type="caution">
    <text evidence="2">The sequence shown here is derived from an EMBL/GenBank/DDBJ whole genome shotgun (WGS) entry which is preliminary data.</text>
</comment>
<evidence type="ECO:0000313" key="2">
    <source>
        <dbReference type="EMBL" id="KAI0499166.1"/>
    </source>
</evidence>
<feature type="region of interest" description="Disordered" evidence="1">
    <location>
        <begin position="1"/>
        <end position="22"/>
    </location>
</feature>
<keyword evidence="3" id="KW-1185">Reference proteome</keyword>
<protein>
    <submittedName>
        <fullName evidence="2">Uncharacterized protein</fullName>
    </submittedName>
</protein>
<dbReference type="EMBL" id="JAGYWB010000014">
    <property type="protein sequence ID" value="KAI0499166.1"/>
    <property type="molecule type" value="Genomic_DNA"/>
</dbReference>
<accession>A0A8T3ARA1</accession>
<dbReference type="Proteomes" id="UP000829196">
    <property type="component" value="Unassembled WGS sequence"/>
</dbReference>
<reference evidence="2" key="1">
    <citation type="journal article" date="2022" name="Front. Genet.">
        <title>Chromosome-Scale Assembly of the Dendrobium nobile Genome Provides Insights Into the Molecular Mechanism of the Biosynthesis of the Medicinal Active Ingredient of Dendrobium.</title>
        <authorList>
            <person name="Xu Q."/>
            <person name="Niu S.-C."/>
            <person name="Li K.-L."/>
            <person name="Zheng P.-J."/>
            <person name="Zhang X.-J."/>
            <person name="Jia Y."/>
            <person name="Liu Y."/>
            <person name="Niu Y.-X."/>
            <person name="Yu L.-H."/>
            <person name="Chen D.-F."/>
            <person name="Zhang G.-Q."/>
        </authorList>
    </citation>
    <scope>NUCLEOTIDE SEQUENCE</scope>
    <source>
        <tissue evidence="2">Leaf</tissue>
    </source>
</reference>